<evidence type="ECO:0000313" key="2">
    <source>
        <dbReference type="EMBL" id="MDY7233317.1"/>
    </source>
</evidence>
<name>A0ABU5HJJ1_9BACT</name>
<dbReference type="Gene3D" id="1.25.40.70">
    <property type="entry name" value="Phosphatidylinositol 3-kinase, accessory domain (PIK)"/>
    <property type="match status" value="1"/>
</dbReference>
<feature type="domain" description="DUF2019" evidence="1">
    <location>
        <begin position="14"/>
        <end position="113"/>
    </location>
</feature>
<dbReference type="Pfam" id="PF09450">
    <property type="entry name" value="DUF2019"/>
    <property type="match status" value="1"/>
</dbReference>
<accession>A0ABU5HJJ1</accession>
<protein>
    <submittedName>
        <fullName evidence="2">DUF2019 domain-containing protein</fullName>
    </submittedName>
</protein>
<dbReference type="EMBL" id="JAXIVS010000032">
    <property type="protein sequence ID" value="MDY7233317.1"/>
    <property type="molecule type" value="Genomic_DNA"/>
</dbReference>
<evidence type="ECO:0000313" key="3">
    <source>
        <dbReference type="Proteomes" id="UP001291309"/>
    </source>
</evidence>
<organism evidence="2 3">
    <name type="scientific">Hyalangium rubrum</name>
    <dbReference type="NCBI Taxonomy" id="3103134"/>
    <lineage>
        <taxon>Bacteria</taxon>
        <taxon>Pseudomonadati</taxon>
        <taxon>Myxococcota</taxon>
        <taxon>Myxococcia</taxon>
        <taxon>Myxococcales</taxon>
        <taxon>Cystobacterineae</taxon>
        <taxon>Archangiaceae</taxon>
        <taxon>Hyalangium</taxon>
    </lineage>
</organism>
<evidence type="ECO:0000259" key="1">
    <source>
        <dbReference type="Pfam" id="PF09450"/>
    </source>
</evidence>
<reference evidence="2 3" key="1">
    <citation type="submission" date="2023-12" db="EMBL/GenBank/DDBJ databases">
        <title>the genome sequence of Hyalangium sp. s54d21.</title>
        <authorList>
            <person name="Zhang X."/>
        </authorList>
    </citation>
    <scope>NUCLEOTIDE SEQUENCE [LARGE SCALE GENOMIC DNA]</scope>
    <source>
        <strain evidence="3">s54d21</strain>
    </source>
</reference>
<dbReference type="InterPro" id="IPR018568">
    <property type="entry name" value="DUF2019"/>
</dbReference>
<comment type="caution">
    <text evidence="2">The sequence shown here is derived from an EMBL/GenBank/DDBJ whole genome shotgun (WGS) entry which is preliminary data.</text>
</comment>
<proteinExistence type="predicted"/>
<keyword evidence="3" id="KW-1185">Reference proteome</keyword>
<dbReference type="InterPro" id="IPR016024">
    <property type="entry name" value="ARM-type_fold"/>
</dbReference>
<gene>
    <name evidence="2" type="ORF">SYV04_43420</name>
</gene>
<dbReference type="InterPro" id="IPR042236">
    <property type="entry name" value="PI3K_accessory_sf"/>
</dbReference>
<dbReference type="SUPFAM" id="SSF48371">
    <property type="entry name" value="ARM repeat"/>
    <property type="match status" value="1"/>
</dbReference>
<dbReference type="Proteomes" id="UP001291309">
    <property type="component" value="Unassembled WGS sequence"/>
</dbReference>
<sequence length="123" mass="13877">MKEATLKALELEALIEKYRSSSAKHGRAISEGHPRAANKEFDILVAIRKELRTRGEEGWQRLSSLLHDPEPGTRYWAATFLLEFMPHEAERVLGELASIPKSLVGFSAEMVLKKWKDGTFTPA</sequence>
<dbReference type="RefSeq" id="WP_321552027.1">
    <property type="nucleotide sequence ID" value="NZ_JAXIVS010000032.1"/>
</dbReference>